<keyword evidence="7" id="KW-0132">Cell division</keyword>
<organism evidence="11 12">
    <name type="scientific">Heterotrigona itama</name>
    <dbReference type="NCBI Taxonomy" id="395501"/>
    <lineage>
        <taxon>Eukaryota</taxon>
        <taxon>Metazoa</taxon>
        <taxon>Ecdysozoa</taxon>
        <taxon>Arthropoda</taxon>
        <taxon>Hexapoda</taxon>
        <taxon>Insecta</taxon>
        <taxon>Pterygota</taxon>
        <taxon>Neoptera</taxon>
        <taxon>Endopterygota</taxon>
        <taxon>Hymenoptera</taxon>
        <taxon>Apocrita</taxon>
        <taxon>Aculeata</taxon>
        <taxon>Apoidea</taxon>
        <taxon>Anthophila</taxon>
        <taxon>Apidae</taxon>
        <taxon>Heterotrigona</taxon>
    </lineage>
</organism>
<comment type="subcellular location">
    <subcellularLocation>
        <location evidence="1">Chromosome</location>
    </subcellularLocation>
    <subcellularLocation>
        <location evidence="2">Cytoplasm</location>
    </subcellularLocation>
</comment>
<comment type="similarity">
    <text evidence="3">Belongs to the CND2 (condensin subunit 2) family.</text>
</comment>
<evidence type="ECO:0000256" key="8">
    <source>
        <dbReference type="ARBA" id="ARBA00022776"/>
    </source>
</evidence>
<keyword evidence="6" id="KW-0963">Cytoplasm</keyword>
<evidence type="ECO:0000313" key="12">
    <source>
        <dbReference type="Proteomes" id="UP000752696"/>
    </source>
</evidence>
<dbReference type="PANTHER" id="PTHR13108:SF9">
    <property type="entry name" value="CONDENSIN COMPLEX SUBUNIT 2"/>
    <property type="match status" value="1"/>
</dbReference>
<dbReference type="PANTHER" id="PTHR13108">
    <property type="entry name" value="CONDENSIN COMPLEX SUBUNIT 2"/>
    <property type="match status" value="1"/>
</dbReference>
<reference evidence="11" key="1">
    <citation type="submission" date="2020-07" db="EMBL/GenBank/DDBJ databases">
        <authorList>
            <person name="Nazaruddin N."/>
        </authorList>
    </citation>
    <scope>NUCLEOTIDE SEQUENCE</scope>
</reference>
<dbReference type="Proteomes" id="UP000752696">
    <property type="component" value="Unassembled WGS sequence"/>
</dbReference>
<dbReference type="GO" id="GO:0000796">
    <property type="term" value="C:condensin complex"/>
    <property type="evidence" value="ECO:0007669"/>
    <property type="project" value="InterPro"/>
</dbReference>
<evidence type="ECO:0000313" key="11">
    <source>
        <dbReference type="EMBL" id="CAD1477010.1"/>
    </source>
</evidence>
<dbReference type="GO" id="GO:0007076">
    <property type="term" value="P:mitotic chromosome condensation"/>
    <property type="evidence" value="ECO:0007669"/>
    <property type="project" value="InterPro"/>
</dbReference>
<gene>
    <name evidence="11" type="ORF">MHI_LOCUS700878</name>
</gene>
<evidence type="ECO:0000256" key="4">
    <source>
        <dbReference type="ARBA" id="ARBA00016065"/>
    </source>
</evidence>
<keyword evidence="9" id="KW-0226">DNA condensation</keyword>
<evidence type="ECO:0000256" key="10">
    <source>
        <dbReference type="ARBA" id="ARBA00023306"/>
    </source>
</evidence>
<keyword evidence="8" id="KW-0498">Mitosis</keyword>
<protein>
    <recommendedName>
        <fullName evidence="4">Condensin complex subunit 2</fullName>
    </recommendedName>
</protein>
<dbReference type="InterPro" id="IPR022816">
    <property type="entry name" value="Condensin_barren_su2"/>
</dbReference>
<evidence type="ECO:0000256" key="7">
    <source>
        <dbReference type="ARBA" id="ARBA00022618"/>
    </source>
</evidence>
<dbReference type="Pfam" id="PF05786">
    <property type="entry name" value="Cnd2"/>
    <property type="match status" value="2"/>
</dbReference>
<name>A0A6V7HAE2_9HYME</name>
<keyword evidence="12" id="KW-1185">Reference proteome</keyword>
<comment type="caution">
    <text evidence="11">The sequence shown here is derived from an EMBL/GenBank/DDBJ whole genome shotgun (WGS) entry which is preliminary data.</text>
</comment>
<evidence type="ECO:0000256" key="3">
    <source>
        <dbReference type="ARBA" id="ARBA00009471"/>
    </source>
</evidence>
<dbReference type="GO" id="GO:0003682">
    <property type="term" value="F:chromatin binding"/>
    <property type="evidence" value="ECO:0007669"/>
    <property type="project" value="TreeGrafter"/>
</dbReference>
<keyword evidence="10" id="KW-0131">Cell cycle</keyword>
<evidence type="ECO:0000256" key="9">
    <source>
        <dbReference type="ARBA" id="ARBA00023067"/>
    </source>
</evidence>
<dbReference type="OrthoDB" id="362021at2759"/>
<evidence type="ECO:0000256" key="1">
    <source>
        <dbReference type="ARBA" id="ARBA00004286"/>
    </source>
</evidence>
<dbReference type="GO" id="GO:0005737">
    <property type="term" value="C:cytoplasm"/>
    <property type="evidence" value="ECO:0007669"/>
    <property type="project" value="UniProtKB-SubCell"/>
</dbReference>
<accession>A0A6V7HAE2</accession>
<evidence type="ECO:0000256" key="2">
    <source>
        <dbReference type="ARBA" id="ARBA00004496"/>
    </source>
</evidence>
<evidence type="ECO:0000256" key="6">
    <source>
        <dbReference type="ARBA" id="ARBA00022490"/>
    </source>
</evidence>
<proteinExistence type="inferred from homology"/>
<dbReference type="AlphaFoldDB" id="A0A6V7HAE2"/>
<sequence length="652" mass="74774">MEKELSETSVSSSLRRKSILVQNSLQPNLVENNDEAEKLARRYEISATSIENVNTSNKRRSLGLGCLAQMSSHQIKDHIIECIKLNTENKINVKNAFKLEIIDFMSYMIKKQDANICNLQAASTSLDVSSKIYGFRVDGVHTEIMKMVGGIDKQHDNSPIDEVNEQLDTELQNEINDVQKKRRKKKTKQKIFSIAENLKGAVEIMKPSWIMENKDSQTTDELYQAMLSNHANSKYSLQLYNDVIMDIVEHKANKKSTKVTISQIEDFSNLEICPPLTNFDFQDWNYGVDKEKKENKNTKSKENNENGFQFDLDASLPSENEIFHDDLNYLDIQDDVENITKCVEIEKPPEKIVDLCKVLSNVNVTKPSEYSFLQKSSSIHWAGPSHWKMNNFTKLSGSKIIAACPQKPGRKKKEIEICYDDSIRAEILSKFIISKASKFEIVNLDWNEERLTLPRDMHYNIASASKLYLHELIHINIKKQDQLDATHISDIENYNYDNENDISNYCPDIPNEDYASEANNEPVYNRVEDDEVAAQMIFTGDNLVAIPKLTNKISITYSTHAKTIDMRQLKKSIWKSLTKCNNTEITKNEEEKKIENRSFNEIYKVLPNLLTKTNIEALSFPISFVSLLHLANEKTLKLQAVPDMSDLIIEAN</sequence>
<dbReference type="EMBL" id="CAJDYZ010009753">
    <property type="protein sequence ID" value="CAD1477010.1"/>
    <property type="molecule type" value="Genomic_DNA"/>
</dbReference>
<evidence type="ECO:0000256" key="5">
    <source>
        <dbReference type="ARBA" id="ARBA00022454"/>
    </source>
</evidence>
<dbReference type="GO" id="GO:0051301">
    <property type="term" value="P:cell division"/>
    <property type="evidence" value="ECO:0007669"/>
    <property type="project" value="UniProtKB-KW"/>
</dbReference>
<keyword evidence="5" id="KW-0158">Chromosome</keyword>